<dbReference type="EC" id="1.5.1.2" evidence="4"/>
<comment type="similarity">
    <text evidence="1 4">Belongs to the pyrroline-5-carboxylate reductase family.</text>
</comment>
<dbReference type="InterPro" id="IPR036291">
    <property type="entry name" value="NAD(P)-bd_dom_sf"/>
</dbReference>
<comment type="pathway">
    <text evidence="4">Amino-acid biosynthesis; L-proline biosynthesis; L-proline from L-glutamate 5-semialdehyde: step 1/1.</text>
</comment>
<dbReference type="GO" id="GO:0004735">
    <property type="term" value="F:pyrroline-5-carboxylate reductase activity"/>
    <property type="evidence" value="ECO:0007669"/>
    <property type="project" value="UniProtKB-UniRule"/>
</dbReference>
<comment type="catalytic activity">
    <reaction evidence="4">
        <text>L-proline + NAD(+) = (S)-1-pyrroline-5-carboxylate + NADH + 2 H(+)</text>
        <dbReference type="Rhea" id="RHEA:14105"/>
        <dbReference type="ChEBI" id="CHEBI:15378"/>
        <dbReference type="ChEBI" id="CHEBI:17388"/>
        <dbReference type="ChEBI" id="CHEBI:57540"/>
        <dbReference type="ChEBI" id="CHEBI:57945"/>
        <dbReference type="ChEBI" id="CHEBI:60039"/>
        <dbReference type="EC" id="1.5.1.2"/>
    </reaction>
</comment>
<evidence type="ECO:0000259" key="6">
    <source>
        <dbReference type="Pfam" id="PF03807"/>
    </source>
</evidence>
<dbReference type="InterPro" id="IPR028939">
    <property type="entry name" value="P5C_Rdtase_cat_N"/>
</dbReference>
<dbReference type="Gene3D" id="3.40.50.720">
    <property type="entry name" value="NAD(P)-binding Rossmann-like Domain"/>
    <property type="match status" value="1"/>
</dbReference>
<name>A0A1H5XKN5_XYLRU</name>
<keyword evidence="4" id="KW-0028">Amino-acid biosynthesis</keyword>
<dbReference type="PANTHER" id="PTHR11645:SF0">
    <property type="entry name" value="PYRROLINE-5-CARBOXYLATE REDUCTASE 3"/>
    <property type="match status" value="1"/>
</dbReference>
<feature type="domain" description="Pyrroline-5-carboxylate reductase dimerisation" evidence="7">
    <location>
        <begin position="163"/>
        <end position="260"/>
    </location>
</feature>
<dbReference type="UniPathway" id="UPA00098">
    <property type="reaction ID" value="UER00361"/>
</dbReference>
<dbReference type="PANTHER" id="PTHR11645">
    <property type="entry name" value="PYRROLINE-5-CARBOXYLATE REDUCTASE"/>
    <property type="match status" value="1"/>
</dbReference>
<keyword evidence="4" id="KW-0963">Cytoplasm</keyword>
<dbReference type="HAMAP" id="MF_01925">
    <property type="entry name" value="P5C_reductase"/>
    <property type="match status" value="1"/>
</dbReference>
<dbReference type="InterPro" id="IPR000304">
    <property type="entry name" value="Pyrroline-COOH_reductase"/>
</dbReference>
<feature type="binding site" evidence="5">
    <location>
        <begin position="9"/>
        <end position="14"/>
    </location>
    <ligand>
        <name>NADP(+)</name>
        <dbReference type="ChEBI" id="CHEBI:58349"/>
    </ligand>
</feature>
<dbReference type="Pfam" id="PF14748">
    <property type="entry name" value="P5CR_dimer"/>
    <property type="match status" value="1"/>
</dbReference>
<evidence type="ECO:0000256" key="3">
    <source>
        <dbReference type="ARBA" id="ARBA00023002"/>
    </source>
</evidence>
<dbReference type="EMBL" id="FNUV01000010">
    <property type="protein sequence ID" value="SEG12193.1"/>
    <property type="molecule type" value="Genomic_DNA"/>
</dbReference>
<dbReference type="SUPFAM" id="SSF51735">
    <property type="entry name" value="NAD(P)-binding Rossmann-fold domains"/>
    <property type="match status" value="1"/>
</dbReference>
<reference evidence="8 9" key="1">
    <citation type="submission" date="2016-10" db="EMBL/GenBank/DDBJ databases">
        <authorList>
            <person name="de Groot N.N."/>
        </authorList>
    </citation>
    <scope>NUCLEOTIDE SEQUENCE [LARGE SCALE GENOMIC DNA]</scope>
    <source>
        <strain evidence="8 9">AR32</strain>
    </source>
</reference>
<sequence>MKIMKIAVIGAGAMGGATVEGLIKGQQFKNEDITVSDPSLAVVEKFAKMGVSVTTDNKLAADTADIVCVVVKPWLVERVLKDIKSELNPKKQILIVIAAGVSSESIKQWLGNSCPPLFLAIPNIAIAEMASMTFVVPVGASEEDIKTVVSIFDEMGNTLITDEQHLAAGTTLASCGIAYAMRYIRAAAEGGVELGFKADDAKKIVMQTMKGAVELLEASGLHPEAAIDLVTTPGGVTIKGLNEMEHAGFTSAVIRGLKAGLK</sequence>
<proteinExistence type="inferred from homology"/>
<dbReference type="Gene3D" id="1.10.3730.10">
    <property type="entry name" value="ProC C-terminal domain-like"/>
    <property type="match status" value="1"/>
</dbReference>
<dbReference type="SUPFAM" id="SSF48179">
    <property type="entry name" value="6-phosphogluconate dehydrogenase C-terminal domain-like"/>
    <property type="match status" value="1"/>
</dbReference>
<dbReference type="PIRSF" id="PIRSF000193">
    <property type="entry name" value="Pyrrol-5-carb_rd"/>
    <property type="match status" value="1"/>
</dbReference>
<protein>
    <recommendedName>
        <fullName evidence="4">Pyrroline-5-carboxylate reductase</fullName>
        <shortName evidence="4">P5C reductase</shortName>
        <shortName evidence="4">P5CR</shortName>
        <ecNumber evidence="4">1.5.1.2</ecNumber>
    </recommendedName>
    <alternativeName>
        <fullName evidence="4">PCA reductase</fullName>
    </alternativeName>
</protein>
<evidence type="ECO:0000256" key="2">
    <source>
        <dbReference type="ARBA" id="ARBA00022857"/>
    </source>
</evidence>
<keyword evidence="4" id="KW-0641">Proline biosynthesis</keyword>
<evidence type="ECO:0000313" key="8">
    <source>
        <dbReference type="EMBL" id="SEG12193.1"/>
    </source>
</evidence>
<feature type="domain" description="Pyrroline-5-carboxylate reductase catalytic N-terminal" evidence="6">
    <location>
        <begin position="5"/>
        <end position="100"/>
    </location>
</feature>
<accession>A0A1H5XKN5</accession>
<keyword evidence="2 4" id="KW-0521">NADP</keyword>
<comment type="subcellular location">
    <subcellularLocation>
        <location evidence="4">Cytoplasm</location>
    </subcellularLocation>
</comment>
<evidence type="ECO:0000256" key="5">
    <source>
        <dbReference type="PIRSR" id="PIRSR000193-1"/>
    </source>
</evidence>
<dbReference type="InterPro" id="IPR029036">
    <property type="entry name" value="P5CR_dimer"/>
</dbReference>
<dbReference type="Pfam" id="PF03807">
    <property type="entry name" value="F420_oxidored"/>
    <property type="match status" value="1"/>
</dbReference>
<dbReference type="GO" id="GO:0055129">
    <property type="term" value="P:L-proline biosynthetic process"/>
    <property type="evidence" value="ECO:0007669"/>
    <property type="project" value="UniProtKB-UniRule"/>
</dbReference>
<feature type="binding site" evidence="5">
    <location>
        <position position="57"/>
    </location>
    <ligand>
        <name>NADPH</name>
        <dbReference type="ChEBI" id="CHEBI:57783"/>
    </ligand>
</feature>
<evidence type="ECO:0000313" key="9">
    <source>
        <dbReference type="Proteomes" id="UP000236735"/>
    </source>
</evidence>
<comment type="catalytic activity">
    <reaction evidence="4">
        <text>L-proline + NADP(+) = (S)-1-pyrroline-5-carboxylate + NADPH + 2 H(+)</text>
        <dbReference type="Rhea" id="RHEA:14109"/>
        <dbReference type="ChEBI" id="CHEBI:15378"/>
        <dbReference type="ChEBI" id="CHEBI:17388"/>
        <dbReference type="ChEBI" id="CHEBI:57783"/>
        <dbReference type="ChEBI" id="CHEBI:58349"/>
        <dbReference type="ChEBI" id="CHEBI:60039"/>
        <dbReference type="EC" id="1.5.1.2"/>
    </reaction>
</comment>
<dbReference type="InterPro" id="IPR008927">
    <property type="entry name" value="6-PGluconate_DH-like_C_sf"/>
</dbReference>
<evidence type="ECO:0000256" key="4">
    <source>
        <dbReference type="HAMAP-Rule" id="MF_01925"/>
    </source>
</evidence>
<organism evidence="8 9">
    <name type="scientific">Xylanibacter ruminicola</name>
    <name type="common">Prevotella ruminicola</name>
    <dbReference type="NCBI Taxonomy" id="839"/>
    <lineage>
        <taxon>Bacteria</taxon>
        <taxon>Pseudomonadati</taxon>
        <taxon>Bacteroidota</taxon>
        <taxon>Bacteroidia</taxon>
        <taxon>Bacteroidales</taxon>
        <taxon>Prevotellaceae</taxon>
        <taxon>Xylanibacter</taxon>
    </lineage>
</organism>
<evidence type="ECO:0000259" key="7">
    <source>
        <dbReference type="Pfam" id="PF14748"/>
    </source>
</evidence>
<dbReference type="AlphaFoldDB" id="A0A1H5XKN5"/>
<comment type="function">
    <text evidence="4">Catalyzes the reduction of 1-pyrroline-5-carboxylate (PCA) to L-proline.</text>
</comment>
<dbReference type="GO" id="GO:0005737">
    <property type="term" value="C:cytoplasm"/>
    <property type="evidence" value="ECO:0007669"/>
    <property type="project" value="UniProtKB-SubCell"/>
</dbReference>
<keyword evidence="3 4" id="KW-0560">Oxidoreductase</keyword>
<evidence type="ECO:0000256" key="1">
    <source>
        <dbReference type="ARBA" id="ARBA00005525"/>
    </source>
</evidence>
<gene>
    <name evidence="4" type="primary">proC</name>
    <name evidence="8" type="ORF">SAMN05216354_0012</name>
</gene>
<dbReference type="Proteomes" id="UP000236735">
    <property type="component" value="Unassembled WGS sequence"/>
</dbReference>